<proteinExistence type="predicted"/>
<dbReference type="InParanoid" id="G2YBN9"/>
<sequence length="114" mass="12859">MARKGETMPCVWTVFIRPDTLTNQIPPCTLLHSLGPALVLRRLLRLCITPGRRVQLGRPLDGGSDDHVGVKEDQDDYLRRPTKIYKDLQRPTKTFLAVLVQSFLLQDFTNGNGS</sequence>
<organism evidence="1 2">
    <name type="scientific">Botryotinia fuckeliana (strain T4)</name>
    <name type="common">Noble rot fungus</name>
    <name type="synonym">Botrytis cinerea</name>
    <dbReference type="NCBI Taxonomy" id="999810"/>
    <lineage>
        <taxon>Eukaryota</taxon>
        <taxon>Fungi</taxon>
        <taxon>Dikarya</taxon>
        <taxon>Ascomycota</taxon>
        <taxon>Pezizomycotina</taxon>
        <taxon>Leotiomycetes</taxon>
        <taxon>Helotiales</taxon>
        <taxon>Sclerotiniaceae</taxon>
        <taxon>Botrytis</taxon>
    </lineage>
</organism>
<protein>
    <submittedName>
        <fullName evidence="1">Uncharacterized protein</fullName>
    </submittedName>
</protein>
<evidence type="ECO:0000313" key="2">
    <source>
        <dbReference type="Proteomes" id="UP000008177"/>
    </source>
</evidence>
<gene>
    <name evidence="1" type="ORF">BofuT4_P100340.1</name>
</gene>
<dbReference type="EMBL" id="FQ790313">
    <property type="protein sequence ID" value="CCD34630.1"/>
    <property type="molecule type" value="Genomic_DNA"/>
</dbReference>
<name>G2YBN9_BOTF4</name>
<accession>G2YBN9</accession>
<dbReference type="AlphaFoldDB" id="G2YBN9"/>
<dbReference type="HOGENOM" id="CLU_2120730_0_0_1"/>
<dbReference type="Proteomes" id="UP000008177">
    <property type="component" value="Unplaced contigs"/>
</dbReference>
<reference evidence="2" key="1">
    <citation type="journal article" date="2011" name="PLoS Genet.">
        <title>Genomic analysis of the necrotrophic fungal pathogens Sclerotinia sclerotiorum and Botrytis cinerea.</title>
        <authorList>
            <person name="Amselem J."/>
            <person name="Cuomo C.A."/>
            <person name="van Kan J.A."/>
            <person name="Viaud M."/>
            <person name="Benito E.P."/>
            <person name="Couloux A."/>
            <person name="Coutinho P.M."/>
            <person name="de Vries R.P."/>
            <person name="Dyer P.S."/>
            <person name="Fillinger S."/>
            <person name="Fournier E."/>
            <person name="Gout L."/>
            <person name="Hahn M."/>
            <person name="Kohn L."/>
            <person name="Lapalu N."/>
            <person name="Plummer K.M."/>
            <person name="Pradier J.M."/>
            <person name="Quevillon E."/>
            <person name="Sharon A."/>
            <person name="Simon A."/>
            <person name="ten Have A."/>
            <person name="Tudzynski B."/>
            <person name="Tudzynski P."/>
            <person name="Wincker P."/>
            <person name="Andrew M."/>
            <person name="Anthouard V."/>
            <person name="Beever R.E."/>
            <person name="Beffa R."/>
            <person name="Benoit I."/>
            <person name="Bouzid O."/>
            <person name="Brault B."/>
            <person name="Chen Z."/>
            <person name="Choquer M."/>
            <person name="Collemare J."/>
            <person name="Cotton P."/>
            <person name="Danchin E.G."/>
            <person name="Da Silva C."/>
            <person name="Gautier A."/>
            <person name="Giraud C."/>
            <person name="Giraud T."/>
            <person name="Gonzalez C."/>
            <person name="Grossetete S."/>
            <person name="Guldener U."/>
            <person name="Henrissat B."/>
            <person name="Howlett B.J."/>
            <person name="Kodira C."/>
            <person name="Kretschmer M."/>
            <person name="Lappartient A."/>
            <person name="Leroch M."/>
            <person name="Levis C."/>
            <person name="Mauceli E."/>
            <person name="Neuveglise C."/>
            <person name="Oeser B."/>
            <person name="Pearson M."/>
            <person name="Poulain J."/>
            <person name="Poussereau N."/>
            <person name="Quesneville H."/>
            <person name="Rascle C."/>
            <person name="Schumacher J."/>
            <person name="Segurens B."/>
            <person name="Sexton A."/>
            <person name="Silva E."/>
            <person name="Sirven C."/>
            <person name="Soanes D.M."/>
            <person name="Talbot N.J."/>
            <person name="Templeton M."/>
            <person name="Yandava C."/>
            <person name="Yarden O."/>
            <person name="Zeng Q."/>
            <person name="Rollins J.A."/>
            <person name="Lebrun M.H."/>
            <person name="Dickman M."/>
        </authorList>
    </citation>
    <scope>NUCLEOTIDE SEQUENCE [LARGE SCALE GENOMIC DNA]</scope>
    <source>
        <strain evidence="2">T4</strain>
    </source>
</reference>
<evidence type="ECO:0000313" key="1">
    <source>
        <dbReference type="EMBL" id="CCD34630.1"/>
    </source>
</evidence>